<proteinExistence type="predicted"/>
<evidence type="ECO:0000313" key="3">
    <source>
        <dbReference type="Proteomes" id="UP000275385"/>
    </source>
</evidence>
<dbReference type="OrthoDB" id="6133115at2759"/>
<evidence type="ECO:0000313" key="2">
    <source>
        <dbReference type="EMBL" id="RKU45439.1"/>
    </source>
</evidence>
<protein>
    <submittedName>
        <fullName evidence="2">Uncharacterized protein</fullName>
    </submittedName>
</protein>
<gene>
    <name evidence="2" type="ORF">DL546_007035</name>
</gene>
<organism evidence="2 3">
    <name type="scientific">Coniochaeta pulveracea</name>
    <dbReference type="NCBI Taxonomy" id="177199"/>
    <lineage>
        <taxon>Eukaryota</taxon>
        <taxon>Fungi</taxon>
        <taxon>Dikarya</taxon>
        <taxon>Ascomycota</taxon>
        <taxon>Pezizomycotina</taxon>
        <taxon>Sordariomycetes</taxon>
        <taxon>Sordariomycetidae</taxon>
        <taxon>Coniochaetales</taxon>
        <taxon>Coniochaetaceae</taxon>
        <taxon>Coniochaeta</taxon>
    </lineage>
</organism>
<comment type="caution">
    <text evidence="2">The sequence shown here is derived from an EMBL/GenBank/DDBJ whole genome shotgun (WGS) entry which is preliminary data.</text>
</comment>
<sequence>MSQPTYPQITFPDMPTGTMPSPVEPHYPGLPSTNDEGVRMMPLPGVRCPTCAANGQEVWVIPGRACSNCGTPCC</sequence>
<dbReference type="EMBL" id="QVQW01000021">
    <property type="protein sequence ID" value="RKU45439.1"/>
    <property type="molecule type" value="Genomic_DNA"/>
</dbReference>
<accession>A0A420YC02</accession>
<name>A0A420YC02_9PEZI</name>
<dbReference type="Proteomes" id="UP000275385">
    <property type="component" value="Unassembled WGS sequence"/>
</dbReference>
<evidence type="ECO:0000256" key="1">
    <source>
        <dbReference type="SAM" id="MobiDB-lite"/>
    </source>
</evidence>
<reference evidence="2 3" key="1">
    <citation type="submission" date="2018-08" db="EMBL/GenBank/DDBJ databases">
        <title>Draft genome of the lignicolous fungus Coniochaeta pulveracea.</title>
        <authorList>
            <person name="Borstlap C.J."/>
            <person name="De Witt R.N."/>
            <person name="Botha A."/>
            <person name="Volschenk H."/>
        </authorList>
    </citation>
    <scope>NUCLEOTIDE SEQUENCE [LARGE SCALE GENOMIC DNA]</scope>
    <source>
        <strain evidence="2 3">CAB683</strain>
    </source>
</reference>
<keyword evidence="3" id="KW-1185">Reference proteome</keyword>
<feature type="region of interest" description="Disordered" evidence="1">
    <location>
        <begin position="1"/>
        <end position="38"/>
    </location>
</feature>
<dbReference type="AlphaFoldDB" id="A0A420YC02"/>